<feature type="non-terminal residue" evidence="1">
    <location>
        <position position="129"/>
    </location>
</feature>
<protein>
    <submittedName>
        <fullName evidence="1">Uncharacterized protein</fullName>
    </submittedName>
</protein>
<evidence type="ECO:0000313" key="2">
    <source>
        <dbReference type="Proteomes" id="UP001201262"/>
    </source>
</evidence>
<comment type="caution">
    <text evidence="1">The sequence shown here is derived from an EMBL/GenBank/DDBJ whole genome shotgun (WGS) entry which is preliminary data.</text>
</comment>
<proteinExistence type="predicted"/>
<keyword evidence="2" id="KW-1185">Reference proteome</keyword>
<dbReference type="EMBL" id="JAJTJA010000011">
    <property type="protein sequence ID" value="KAH8692275.1"/>
    <property type="molecule type" value="Genomic_DNA"/>
</dbReference>
<dbReference type="RefSeq" id="XP_046068272.1">
    <property type="nucleotide sequence ID" value="XM_046210150.1"/>
</dbReference>
<accession>A0AAD4PUJ8</accession>
<dbReference type="AlphaFoldDB" id="A0AAD4PUJ8"/>
<dbReference type="GeneID" id="70240437"/>
<feature type="non-terminal residue" evidence="1">
    <location>
        <position position="1"/>
    </location>
</feature>
<organism evidence="1 2">
    <name type="scientific">Talaromyces proteolyticus</name>
    <dbReference type="NCBI Taxonomy" id="1131652"/>
    <lineage>
        <taxon>Eukaryota</taxon>
        <taxon>Fungi</taxon>
        <taxon>Dikarya</taxon>
        <taxon>Ascomycota</taxon>
        <taxon>Pezizomycotina</taxon>
        <taxon>Eurotiomycetes</taxon>
        <taxon>Eurotiomycetidae</taxon>
        <taxon>Eurotiales</taxon>
        <taxon>Trichocomaceae</taxon>
        <taxon>Talaromyces</taxon>
        <taxon>Talaromyces sect. Bacilispori</taxon>
    </lineage>
</organism>
<sequence length="129" mass="14614">SAIKLSVVTYNDEGVHKQWDFLIDGPTEAGKPILNIMGSSTQCRFEMRSTIDRDSGNLPKQTYQWDADASETSFIKEIAKNAEIHNEYPEYNCQDNILDLLDSLEEKGVIDGIDVIYKKSKEIVKGKKK</sequence>
<gene>
    <name evidence="1" type="ORF">BGW36DRAFT_271330</name>
</gene>
<dbReference type="Proteomes" id="UP001201262">
    <property type="component" value="Unassembled WGS sequence"/>
</dbReference>
<evidence type="ECO:0000313" key="1">
    <source>
        <dbReference type="EMBL" id="KAH8692275.1"/>
    </source>
</evidence>
<reference evidence="1" key="1">
    <citation type="submission" date="2021-12" db="EMBL/GenBank/DDBJ databases">
        <title>Convergent genome expansion in fungi linked to evolution of root-endophyte symbiosis.</title>
        <authorList>
            <consortium name="DOE Joint Genome Institute"/>
            <person name="Ke Y.-H."/>
            <person name="Bonito G."/>
            <person name="Liao H.-L."/>
            <person name="Looney B."/>
            <person name="Rojas-Flechas A."/>
            <person name="Nash J."/>
            <person name="Hameed K."/>
            <person name="Schadt C."/>
            <person name="Martin F."/>
            <person name="Crous P.W."/>
            <person name="Miettinen O."/>
            <person name="Magnuson J.K."/>
            <person name="Labbe J."/>
            <person name="Jacobson D."/>
            <person name="Doktycz M.J."/>
            <person name="Veneault-Fourrey C."/>
            <person name="Kuo A."/>
            <person name="Mondo S."/>
            <person name="Calhoun S."/>
            <person name="Riley R."/>
            <person name="Ohm R."/>
            <person name="LaButti K."/>
            <person name="Andreopoulos B."/>
            <person name="Pangilinan J."/>
            <person name="Nolan M."/>
            <person name="Tritt A."/>
            <person name="Clum A."/>
            <person name="Lipzen A."/>
            <person name="Daum C."/>
            <person name="Barry K."/>
            <person name="Grigoriev I.V."/>
            <person name="Vilgalys R."/>
        </authorList>
    </citation>
    <scope>NUCLEOTIDE SEQUENCE</scope>
    <source>
        <strain evidence="1">PMI_201</strain>
    </source>
</reference>
<name>A0AAD4PUJ8_9EURO</name>